<dbReference type="InterPro" id="IPR053937">
    <property type="entry name" value="GOST_TM"/>
</dbReference>
<evidence type="ECO:0000259" key="11">
    <source>
        <dbReference type="Pfam" id="PF21902"/>
    </source>
</evidence>
<comment type="subcellular location">
    <subcellularLocation>
        <location evidence="1">Membrane</location>
        <topology evidence="1">Multi-pass membrane protein</topology>
    </subcellularLocation>
</comment>
<gene>
    <name evidence="12" type="ORF">P691DRAFT_693125</name>
</gene>
<keyword evidence="6 8" id="KW-0472">Membrane</keyword>
<dbReference type="PANTHER" id="PTHR21229:SF1">
    <property type="entry name" value="GH17801P"/>
    <property type="match status" value="1"/>
</dbReference>
<feature type="chain" id="PRO_5040477649" evidence="9">
    <location>
        <begin position="22"/>
        <end position="605"/>
    </location>
</feature>
<keyword evidence="13" id="KW-1185">Reference proteome</keyword>
<feature type="transmembrane region" description="Helical" evidence="8">
    <location>
        <begin position="390"/>
        <end position="415"/>
    </location>
</feature>
<evidence type="ECO:0000313" key="12">
    <source>
        <dbReference type="EMBL" id="KAF9454091.1"/>
    </source>
</evidence>
<feature type="region of interest" description="Disordered" evidence="7">
    <location>
        <begin position="541"/>
        <end position="605"/>
    </location>
</feature>
<comment type="similarity">
    <text evidence="2">Belongs to the LU7TM family.</text>
</comment>
<evidence type="ECO:0000313" key="13">
    <source>
        <dbReference type="Proteomes" id="UP000807342"/>
    </source>
</evidence>
<protein>
    <submittedName>
        <fullName evidence="12">Uncharacterized protein</fullName>
    </submittedName>
</protein>
<dbReference type="InterPro" id="IPR009637">
    <property type="entry name" value="GPR107/GPR108-like"/>
</dbReference>
<feature type="transmembrane region" description="Helical" evidence="8">
    <location>
        <begin position="287"/>
        <end position="308"/>
    </location>
</feature>
<evidence type="ECO:0000256" key="2">
    <source>
        <dbReference type="ARBA" id="ARBA00007883"/>
    </source>
</evidence>
<dbReference type="GO" id="GO:0005829">
    <property type="term" value="C:cytosol"/>
    <property type="evidence" value="ECO:0007669"/>
    <property type="project" value="GOC"/>
</dbReference>
<dbReference type="Pfam" id="PF06814">
    <property type="entry name" value="GOST_TM"/>
    <property type="match status" value="1"/>
</dbReference>
<evidence type="ECO:0000256" key="8">
    <source>
        <dbReference type="SAM" id="Phobius"/>
    </source>
</evidence>
<dbReference type="GO" id="GO:0005794">
    <property type="term" value="C:Golgi apparatus"/>
    <property type="evidence" value="ECO:0007669"/>
    <property type="project" value="TreeGrafter"/>
</dbReference>
<name>A0A9P5XQT0_9AGAR</name>
<dbReference type="PANTHER" id="PTHR21229">
    <property type="entry name" value="LUNG SEVEN TRANSMEMBRANE RECEPTOR"/>
    <property type="match status" value="1"/>
</dbReference>
<feature type="signal peptide" evidence="9">
    <location>
        <begin position="1"/>
        <end position="21"/>
    </location>
</feature>
<feature type="domain" description="PTM1-like N-terminal" evidence="11">
    <location>
        <begin position="33"/>
        <end position="114"/>
    </location>
</feature>
<dbReference type="GO" id="GO:0042147">
    <property type="term" value="P:retrograde transport, endosome to Golgi"/>
    <property type="evidence" value="ECO:0007669"/>
    <property type="project" value="TreeGrafter"/>
</dbReference>
<evidence type="ECO:0000256" key="7">
    <source>
        <dbReference type="SAM" id="MobiDB-lite"/>
    </source>
</evidence>
<dbReference type="EMBL" id="MU151056">
    <property type="protein sequence ID" value="KAF9454091.1"/>
    <property type="molecule type" value="Genomic_DNA"/>
</dbReference>
<feature type="compositionally biased region" description="Acidic residues" evidence="7">
    <location>
        <begin position="563"/>
        <end position="572"/>
    </location>
</feature>
<feature type="compositionally biased region" description="Basic and acidic residues" evidence="7">
    <location>
        <begin position="580"/>
        <end position="605"/>
    </location>
</feature>
<evidence type="ECO:0000256" key="5">
    <source>
        <dbReference type="ARBA" id="ARBA00022989"/>
    </source>
</evidence>
<dbReference type="InterPro" id="IPR053938">
    <property type="entry name" value="PTM1-like_N"/>
</dbReference>
<feature type="transmembrane region" description="Helical" evidence="8">
    <location>
        <begin position="362"/>
        <end position="384"/>
    </location>
</feature>
<keyword evidence="5 8" id="KW-1133">Transmembrane helix</keyword>
<feature type="transmembrane region" description="Helical" evidence="8">
    <location>
        <begin position="320"/>
        <end position="350"/>
    </location>
</feature>
<evidence type="ECO:0000256" key="4">
    <source>
        <dbReference type="ARBA" id="ARBA00022729"/>
    </source>
</evidence>
<reference evidence="12" key="1">
    <citation type="submission" date="2020-11" db="EMBL/GenBank/DDBJ databases">
        <authorList>
            <consortium name="DOE Joint Genome Institute"/>
            <person name="Ahrendt S."/>
            <person name="Riley R."/>
            <person name="Andreopoulos W."/>
            <person name="Labutti K."/>
            <person name="Pangilinan J."/>
            <person name="Ruiz-Duenas F.J."/>
            <person name="Barrasa J.M."/>
            <person name="Sanchez-Garcia M."/>
            <person name="Camarero S."/>
            <person name="Miyauchi S."/>
            <person name="Serrano A."/>
            <person name="Linde D."/>
            <person name="Babiker R."/>
            <person name="Drula E."/>
            <person name="Ayuso-Fernandez I."/>
            <person name="Pacheco R."/>
            <person name="Padilla G."/>
            <person name="Ferreira P."/>
            <person name="Barriuso J."/>
            <person name="Kellner H."/>
            <person name="Castanera R."/>
            <person name="Alfaro M."/>
            <person name="Ramirez L."/>
            <person name="Pisabarro A.G."/>
            <person name="Kuo A."/>
            <person name="Tritt A."/>
            <person name="Lipzen A."/>
            <person name="He G."/>
            <person name="Yan M."/>
            <person name="Ng V."/>
            <person name="Cullen D."/>
            <person name="Martin F."/>
            <person name="Rosso M.-N."/>
            <person name="Henrissat B."/>
            <person name="Hibbett D."/>
            <person name="Martinez A.T."/>
            <person name="Grigoriev I.V."/>
        </authorList>
    </citation>
    <scope>NUCLEOTIDE SEQUENCE</scope>
    <source>
        <strain evidence="12">MF-IS2</strain>
    </source>
</reference>
<keyword evidence="3 8" id="KW-0812">Transmembrane</keyword>
<proteinExistence type="inferred from homology"/>
<sequence>MTAMLPLIFISLLSLIPSVFAFQVPISDSDYSRQTCSGMWAGSNTYINATFDKGSQGQVAMVIYEWADAPYLGKAGSQDDDDLVPKTYVCTSDGLARGVCTREQLGRFILDLPQGKVINDTSFWSARILFPSENTARTSSPLLFAKDKLESIHHDRTIHVRDDDEMPRRRDALVTRQSANPNPSPDGILSYSETIHYLVKKTGYYCVAVIPVSSSSATRRASTDVPYHPKYEGNILFKNTFDGQLEAIDYPKVNFYLAMSVVYVIFGLTWGWLCYKHSQDLLPLQNYLSGLVALLVIEMVANWAYYRYLNAHGRGTASTVFLIVVSILDAGKASMSFFMLLVVAMGLSVVKESLGRTMLRCQILAGAHFLFGILYSVGIVELSLESTSALVLLMFVVPLAFTLSGFLLWIMYSLNATIVYLRERKQRYKLGMFQRLHYILIFVVFTVFAFFVVSSFAFSGRLAEDFEAKQWKVRWWLLDGWLALLYLVAFSGIAFLWRPSENNRRLAMSDEIAQDENDAEDYDLESLNHRQRLRDEDDDDVTLVGTRNGRPQSLAEDQVVFEIGDEDEDDEDPSKKRHPERLSGENVHHPGEREGLMSEGRNRDD</sequence>
<dbReference type="OrthoDB" id="19932at2759"/>
<evidence type="ECO:0000256" key="1">
    <source>
        <dbReference type="ARBA" id="ARBA00004141"/>
    </source>
</evidence>
<evidence type="ECO:0000256" key="9">
    <source>
        <dbReference type="SAM" id="SignalP"/>
    </source>
</evidence>
<feature type="transmembrane region" description="Helical" evidence="8">
    <location>
        <begin position="436"/>
        <end position="458"/>
    </location>
</feature>
<feature type="domain" description="GOST seven transmembrane" evidence="10">
    <location>
        <begin position="251"/>
        <end position="504"/>
    </location>
</feature>
<evidence type="ECO:0000256" key="3">
    <source>
        <dbReference type="ARBA" id="ARBA00022692"/>
    </source>
</evidence>
<accession>A0A9P5XQT0</accession>
<evidence type="ECO:0000256" key="6">
    <source>
        <dbReference type="ARBA" id="ARBA00023136"/>
    </source>
</evidence>
<dbReference type="Proteomes" id="UP000807342">
    <property type="component" value="Unassembled WGS sequence"/>
</dbReference>
<dbReference type="Pfam" id="PF21902">
    <property type="entry name" value="PTM1-like_N"/>
    <property type="match status" value="1"/>
</dbReference>
<organism evidence="12 13">
    <name type="scientific">Macrolepiota fuliginosa MF-IS2</name>
    <dbReference type="NCBI Taxonomy" id="1400762"/>
    <lineage>
        <taxon>Eukaryota</taxon>
        <taxon>Fungi</taxon>
        <taxon>Dikarya</taxon>
        <taxon>Basidiomycota</taxon>
        <taxon>Agaricomycotina</taxon>
        <taxon>Agaricomycetes</taxon>
        <taxon>Agaricomycetidae</taxon>
        <taxon>Agaricales</taxon>
        <taxon>Agaricineae</taxon>
        <taxon>Agaricaceae</taxon>
        <taxon>Macrolepiota</taxon>
    </lineage>
</organism>
<feature type="transmembrane region" description="Helical" evidence="8">
    <location>
        <begin position="255"/>
        <end position="275"/>
    </location>
</feature>
<feature type="transmembrane region" description="Helical" evidence="8">
    <location>
        <begin position="478"/>
        <end position="497"/>
    </location>
</feature>
<dbReference type="AlphaFoldDB" id="A0A9P5XQT0"/>
<evidence type="ECO:0000259" key="10">
    <source>
        <dbReference type="Pfam" id="PF06814"/>
    </source>
</evidence>
<dbReference type="GO" id="GO:0016020">
    <property type="term" value="C:membrane"/>
    <property type="evidence" value="ECO:0007669"/>
    <property type="project" value="UniProtKB-SubCell"/>
</dbReference>
<keyword evidence="4 9" id="KW-0732">Signal</keyword>
<comment type="caution">
    <text evidence="12">The sequence shown here is derived from an EMBL/GenBank/DDBJ whole genome shotgun (WGS) entry which is preliminary data.</text>
</comment>